<dbReference type="FunFam" id="1.20.1070.10:FF:000010">
    <property type="entry name" value="Olfactory receptor"/>
    <property type="match status" value="1"/>
</dbReference>
<evidence type="ECO:0000256" key="5">
    <source>
        <dbReference type="ARBA" id="ARBA00022725"/>
    </source>
</evidence>
<dbReference type="Pfam" id="PF13853">
    <property type="entry name" value="7tm_4"/>
    <property type="match status" value="1"/>
</dbReference>
<keyword evidence="12" id="KW-0807">Transducer</keyword>
<dbReference type="Gene3D" id="1.20.1070.10">
    <property type="entry name" value="Rhodopsin 7-helix transmembrane proteins"/>
    <property type="match status" value="1"/>
</dbReference>
<dbReference type="GO" id="GO:0005886">
    <property type="term" value="C:plasma membrane"/>
    <property type="evidence" value="ECO:0007669"/>
    <property type="project" value="UniProtKB-SubCell"/>
</dbReference>
<evidence type="ECO:0000256" key="7">
    <source>
        <dbReference type="ARBA" id="ARBA00023040"/>
    </source>
</evidence>
<feature type="transmembrane region" description="Helical" evidence="13">
    <location>
        <begin position="238"/>
        <end position="261"/>
    </location>
</feature>
<evidence type="ECO:0000256" key="13">
    <source>
        <dbReference type="SAM" id="Phobius"/>
    </source>
</evidence>
<keyword evidence="6 13" id="KW-1133">Transmembrane helix</keyword>
<evidence type="ECO:0000256" key="12">
    <source>
        <dbReference type="ARBA" id="ARBA00023224"/>
    </source>
</evidence>
<protein>
    <recommendedName>
        <fullName evidence="14">G-protein coupled receptors family 1 profile domain-containing protein</fullName>
    </recommendedName>
</protein>
<dbReference type="Proteomes" id="UP001181693">
    <property type="component" value="Unassembled WGS sequence"/>
</dbReference>
<sequence length="312" mass="35494">MCGENQTVVTEFLLTGFQNTHKIKIGIFILILLLHICAVIGNLLIVTLVSSSYILHRPMYLFISNLAMADLITSTSIVPNMLCIVWMEGHTITINGCITQYFFVFSSTYAQCCLLMMMSFDRYLAICLPLRYSSIMKVQFSLRLSLWSWILGIILIKAEVIIICQLQFCTSNIIDHFFCDFAPLLALSSSGVSTLVFLDFSFNIFVIFIPFVCITLSYICIFFVIFNISSLSGKKKAFSTCSSHLIVVCTYYGSLIAVYMSPSHEGSMHENKFRALIFLLLTPFTNPIIYSLRNKEIKDTLLNFFTKRQSKH</sequence>
<reference evidence="15" key="1">
    <citation type="thesis" date="2020" institute="ProQuest LLC" country="789 East Eisenhower Parkway, Ann Arbor, MI, USA">
        <title>Comparative Genomics and Chromosome Evolution.</title>
        <authorList>
            <person name="Mudd A.B."/>
        </authorList>
    </citation>
    <scope>NUCLEOTIDE SEQUENCE</scope>
    <source>
        <strain evidence="15">1538</strain>
        <tissue evidence="15">Blood</tissue>
    </source>
</reference>
<name>A0AAV3AYC4_PYXAD</name>
<keyword evidence="4 13" id="KW-0812">Transmembrane</keyword>
<evidence type="ECO:0000256" key="10">
    <source>
        <dbReference type="ARBA" id="ARBA00023170"/>
    </source>
</evidence>
<dbReference type="PANTHER" id="PTHR24242:SF253">
    <property type="entry name" value="OLFACTORY RECEPTOR-RELATED"/>
    <property type="match status" value="1"/>
</dbReference>
<feature type="transmembrane region" description="Helical" evidence="13">
    <location>
        <begin position="273"/>
        <end position="292"/>
    </location>
</feature>
<feature type="transmembrane region" description="Helical" evidence="13">
    <location>
        <begin position="204"/>
        <end position="226"/>
    </location>
</feature>
<feature type="domain" description="G-protein coupled receptors family 1 profile" evidence="14">
    <location>
        <begin position="41"/>
        <end position="290"/>
    </location>
</feature>
<accession>A0AAV3AYC4</accession>
<keyword evidence="9" id="KW-1015">Disulfide bond</keyword>
<keyword evidence="3" id="KW-0716">Sensory transduction</keyword>
<keyword evidence="2" id="KW-1003">Cell membrane</keyword>
<evidence type="ECO:0000256" key="2">
    <source>
        <dbReference type="ARBA" id="ARBA00022475"/>
    </source>
</evidence>
<keyword evidence="10" id="KW-0675">Receptor</keyword>
<comment type="subcellular location">
    <subcellularLocation>
        <location evidence="1">Cell membrane</location>
        <topology evidence="1">Multi-pass membrane protein</topology>
    </subcellularLocation>
</comment>
<dbReference type="InterPro" id="IPR050939">
    <property type="entry name" value="Olfactory_GPCR1"/>
</dbReference>
<dbReference type="InterPro" id="IPR000276">
    <property type="entry name" value="GPCR_Rhodpsn"/>
</dbReference>
<evidence type="ECO:0000313" key="15">
    <source>
        <dbReference type="EMBL" id="DBA29706.1"/>
    </source>
</evidence>
<dbReference type="InterPro" id="IPR017452">
    <property type="entry name" value="GPCR_Rhodpsn_7TM"/>
</dbReference>
<feature type="transmembrane region" description="Helical" evidence="13">
    <location>
        <begin position="98"/>
        <end position="120"/>
    </location>
</feature>
<dbReference type="PROSITE" id="PS50262">
    <property type="entry name" value="G_PROTEIN_RECEP_F1_2"/>
    <property type="match status" value="1"/>
</dbReference>
<gene>
    <name evidence="15" type="ORF">GDO54_005768</name>
</gene>
<evidence type="ECO:0000313" key="16">
    <source>
        <dbReference type="Proteomes" id="UP001181693"/>
    </source>
</evidence>
<feature type="transmembrane region" description="Helical" evidence="13">
    <location>
        <begin position="60"/>
        <end position="86"/>
    </location>
</feature>
<evidence type="ECO:0000256" key="6">
    <source>
        <dbReference type="ARBA" id="ARBA00022989"/>
    </source>
</evidence>
<evidence type="ECO:0000256" key="1">
    <source>
        <dbReference type="ARBA" id="ARBA00004651"/>
    </source>
</evidence>
<keyword evidence="16" id="KW-1185">Reference proteome</keyword>
<evidence type="ECO:0000256" key="8">
    <source>
        <dbReference type="ARBA" id="ARBA00023136"/>
    </source>
</evidence>
<evidence type="ECO:0000256" key="3">
    <source>
        <dbReference type="ARBA" id="ARBA00022606"/>
    </source>
</evidence>
<dbReference type="EMBL" id="DYDO01000002">
    <property type="protein sequence ID" value="DBA29706.1"/>
    <property type="molecule type" value="Genomic_DNA"/>
</dbReference>
<evidence type="ECO:0000259" key="14">
    <source>
        <dbReference type="PROSITE" id="PS50262"/>
    </source>
</evidence>
<keyword evidence="8 13" id="KW-0472">Membrane</keyword>
<feature type="transmembrane region" description="Helical" evidence="13">
    <location>
        <begin position="178"/>
        <end position="198"/>
    </location>
</feature>
<evidence type="ECO:0000256" key="4">
    <source>
        <dbReference type="ARBA" id="ARBA00022692"/>
    </source>
</evidence>
<dbReference type="PRINTS" id="PR00245">
    <property type="entry name" value="OLFACTORYR"/>
</dbReference>
<dbReference type="PANTHER" id="PTHR24242">
    <property type="entry name" value="G-PROTEIN COUPLED RECEPTOR"/>
    <property type="match status" value="1"/>
</dbReference>
<comment type="caution">
    <text evidence="15">The sequence shown here is derived from an EMBL/GenBank/DDBJ whole genome shotgun (WGS) entry which is preliminary data.</text>
</comment>
<dbReference type="InterPro" id="IPR000725">
    <property type="entry name" value="Olfact_rcpt"/>
</dbReference>
<keyword evidence="11" id="KW-0325">Glycoprotein</keyword>
<dbReference type="AlphaFoldDB" id="A0AAV3AYC4"/>
<keyword evidence="5" id="KW-0552">Olfaction</keyword>
<keyword evidence="7" id="KW-0297">G-protein coupled receptor</keyword>
<dbReference type="SUPFAM" id="SSF81321">
    <property type="entry name" value="Family A G protein-coupled receptor-like"/>
    <property type="match status" value="1"/>
</dbReference>
<organism evidence="15 16">
    <name type="scientific">Pyxicephalus adspersus</name>
    <name type="common">African bullfrog</name>
    <dbReference type="NCBI Taxonomy" id="30357"/>
    <lineage>
        <taxon>Eukaryota</taxon>
        <taxon>Metazoa</taxon>
        <taxon>Chordata</taxon>
        <taxon>Craniata</taxon>
        <taxon>Vertebrata</taxon>
        <taxon>Euteleostomi</taxon>
        <taxon>Amphibia</taxon>
        <taxon>Batrachia</taxon>
        <taxon>Anura</taxon>
        <taxon>Neobatrachia</taxon>
        <taxon>Ranoidea</taxon>
        <taxon>Pyxicephalidae</taxon>
        <taxon>Pyxicephalinae</taxon>
        <taxon>Pyxicephalus</taxon>
    </lineage>
</organism>
<feature type="transmembrane region" description="Helical" evidence="13">
    <location>
        <begin position="146"/>
        <end position="166"/>
    </location>
</feature>
<feature type="transmembrane region" description="Helical" evidence="13">
    <location>
        <begin position="27"/>
        <end position="54"/>
    </location>
</feature>
<evidence type="ECO:0000256" key="9">
    <source>
        <dbReference type="ARBA" id="ARBA00023157"/>
    </source>
</evidence>
<evidence type="ECO:0000256" key="11">
    <source>
        <dbReference type="ARBA" id="ARBA00023180"/>
    </source>
</evidence>
<proteinExistence type="predicted"/>
<dbReference type="PRINTS" id="PR00237">
    <property type="entry name" value="GPCRRHODOPSN"/>
</dbReference>
<dbReference type="GO" id="GO:0004930">
    <property type="term" value="F:G protein-coupled receptor activity"/>
    <property type="evidence" value="ECO:0007669"/>
    <property type="project" value="UniProtKB-KW"/>
</dbReference>
<dbReference type="GO" id="GO:0004984">
    <property type="term" value="F:olfactory receptor activity"/>
    <property type="evidence" value="ECO:0007669"/>
    <property type="project" value="InterPro"/>
</dbReference>